<organism evidence="1">
    <name type="scientific">Arundo donax</name>
    <name type="common">Giant reed</name>
    <name type="synonym">Donax arundinaceus</name>
    <dbReference type="NCBI Taxonomy" id="35708"/>
    <lineage>
        <taxon>Eukaryota</taxon>
        <taxon>Viridiplantae</taxon>
        <taxon>Streptophyta</taxon>
        <taxon>Embryophyta</taxon>
        <taxon>Tracheophyta</taxon>
        <taxon>Spermatophyta</taxon>
        <taxon>Magnoliopsida</taxon>
        <taxon>Liliopsida</taxon>
        <taxon>Poales</taxon>
        <taxon>Poaceae</taxon>
        <taxon>PACMAD clade</taxon>
        <taxon>Arundinoideae</taxon>
        <taxon>Arundineae</taxon>
        <taxon>Arundo</taxon>
    </lineage>
</organism>
<name>A0A0A9FIM8_ARUDO</name>
<reference evidence="1" key="1">
    <citation type="submission" date="2014-09" db="EMBL/GenBank/DDBJ databases">
        <authorList>
            <person name="Magalhaes I.L.F."/>
            <person name="Oliveira U."/>
            <person name="Santos F.R."/>
            <person name="Vidigal T.H.D.A."/>
            <person name="Brescovit A.D."/>
            <person name="Santos A.J."/>
        </authorList>
    </citation>
    <scope>NUCLEOTIDE SEQUENCE</scope>
    <source>
        <tissue evidence="1">Shoot tissue taken approximately 20 cm above the soil surface</tissue>
    </source>
</reference>
<sequence>MYKAVAAMFFQDGDTYCRPAFSALLAARKGPGQMTAVDGRHHHENLCCLVARVGRNVFQW</sequence>
<protein>
    <submittedName>
        <fullName evidence="1">Uncharacterized protein</fullName>
    </submittedName>
</protein>
<reference evidence="1" key="2">
    <citation type="journal article" date="2015" name="Data Brief">
        <title>Shoot transcriptome of the giant reed, Arundo donax.</title>
        <authorList>
            <person name="Barrero R.A."/>
            <person name="Guerrero F.D."/>
            <person name="Moolhuijzen P."/>
            <person name="Goolsby J.A."/>
            <person name="Tidwell J."/>
            <person name="Bellgard S.E."/>
            <person name="Bellgard M.I."/>
        </authorList>
    </citation>
    <scope>NUCLEOTIDE SEQUENCE</scope>
    <source>
        <tissue evidence="1">Shoot tissue taken approximately 20 cm above the soil surface</tissue>
    </source>
</reference>
<dbReference type="EMBL" id="GBRH01185714">
    <property type="protein sequence ID" value="JAE12182.1"/>
    <property type="molecule type" value="Transcribed_RNA"/>
</dbReference>
<dbReference type="AlphaFoldDB" id="A0A0A9FIM8"/>
<proteinExistence type="predicted"/>
<accession>A0A0A9FIM8</accession>
<evidence type="ECO:0000313" key="1">
    <source>
        <dbReference type="EMBL" id="JAE12182.1"/>
    </source>
</evidence>